<accession>A0ABQ6M7F5</accession>
<dbReference type="Pfam" id="PF09353">
    <property type="entry name" value="DUF1995"/>
    <property type="match status" value="1"/>
</dbReference>
<dbReference type="InterPro" id="IPR053021">
    <property type="entry name" value="Chloroplast_ADK"/>
</dbReference>
<dbReference type="EMBL" id="BRYB01005146">
    <property type="protein sequence ID" value="GMI20956.1"/>
    <property type="molecule type" value="Genomic_DNA"/>
</dbReference>
<dbReference type="PANTHER" id="PTHR35509">
    <property type="entry name" value="DOMAIN PROTEIN, PUTATIVE (DUF1995)-RELATED"/>
    <property type="match status" value="1"/>
</dbReference>
<evidence type="ECO:0000256" key="1">
    <source>
        <dbReference type="SAM" id="MobiDB-lite"/>
    </source>
</evidence>
<gene>
    <name evidence="3" type="ORF">TeGR_g10490</name>
</gene>
<sequence>MSKDLLPERREEFARLREGASDPAAPPPAYDGPVVAVYFPDEGSVALARSRWSFIVPPAATRKAKSLTKSLTADGTASTLPTAGAAGPPLPPCVELLSLGRPLPEKAVYAVLSCPPASCAEDAEALFLEAGAQAAKVCLLNENLIDMGVTGFGLVGRLYNERVIAQCKPCYYLKTYPEGAVVKESPSQGYSIYKDDEAAEGGFALLETKAAQPSDNDSMDVMDGIDVEEKDVPFLAGLADFVNGMMRM</sequence>
<dbReference type="Proteomes" id="UP001165060">
    <property type="component" value="Unassembled WGS sequence"/>
</dbReference>
<feature type="domain" description="DUF1995" evidence="2">
    <location>
        <begin position="32"/>
        <end position="216"/>
    </location>
</feature>
<reference evidence="3 4" key="1">
    <citation type="journal article" date="2023" name="Commun. Biol.">
        <title>Genome analysis of Parmales, the sister group of diatoms, reveals the evolutionary specialization of diatoms from phago-mixotrophs to photoautotrophs.</title>
        <authorList>
            <person name="Ban H."/>
            <person name="Sato S."/>
            <person name="Yoshikawa S."/>
            <person name="Yamada K."/>
            <person name="Nakamura Y."/>
            <person name="Ichinomiya M."/>
            <person name="Sato N."/>
            <person name="Blanc-Mathieu R."/>
            <person name="Endo H."/>
            <person name="Kuwata A."/>
            <person name="Ogata H."/>
        </authorList>
    </citation>
    <scope>NUCLEOTIDE SEQUENCE [LARGE SCALE GENOMIC DNA]</scope>
</reference>
<name>A0ABQ6M7F5_9STRA</name>
<organism evidence="3 4">
    <name type="scientific">Tetraparma gracilis</name>
    <dbReference type="NCBI Taxonomy" id="2962635"/>
    <lineage>
        <taxon>Eukaryota</taxon>
        <taxon>Sar</taxon>
        <taxon>Stramenopiles</taxon>
        <taxon>Ochrophyta</taxon>
        <taxon>Bolidophyceae</taxon>
        <taxon>Parmales</taxon>
        <taxon>Triparmaceae</taxon>
        <taxon>Tetraparma</taxon>
    </lineage>
</organism>
<comment type="caution">
    <text evidence="3">The sequence shown here is derived from an EMBL/GenBank/DDBJ whole genome shotgun (WGS) entry which is preliminary data.</text>
</comment>
<feature type="compositionally biased region" description="Basic and acidic residues" evidence="1">
    <location>
        <begin position="1"/>
        <end position="20"/>
    </location>
</feature>
<evidence type="ECO:0000259" key="2">
    <source>
        <dbReference type="Pfam" id="PF09353"/>
    </source>
</evidence>
<proteinExistence type="predicted"/>
<feature type="region of interest" description="Disordered" evidence="1">
    <location>
        <begin position="1"/>
        <end position="30"/>
    </location>
</feature>
<dbReference type="PANTHER" id="PTHR35509:SF1">
    <property type="entry name" value="DOMAIN PROTEIN, PUTATIVE (DUF1995)-RELATED"/>
    <property type="match status" value="1"/>
</dbReference>
<evidence type="ECO:0000313" key="3">
    <source>
        <dbReference type="EMBL" id="GMI20956.1"/>
    </source>
</evidence>
<dbReference type="InterPro" id="IPR018962">
    <property type="entry name" value="DUF1995"/>
</dbReference>
<protein>
    <recommendedName>
        <fullName evidence="2">DUF1995 domain-containing protein</fullName>
    </recommendedName>
</protein>
<evidence type="ECO:0000313" key="4">
    <source>
        <dbReference type="Proteomes" id="UP001165060"/>
    </source>
</evidence>
<keyword evidence="4" id="KW-1185">Reference proteome</keyword>